<dbReference type="Pfam" id="PF25794">
    <property type="entry name" value="SACS"/>
    <property type="match status" value="1"/>
</dbReference>
<dbReference type="InParanoid" id="A0A0H2S954"/>
<feature type="compositionally biased region" description="Pro residues" evidence="1">
    <location>
        <begin position="1531"/>
        <end position="1540"/>
    </location>
</feature>
<dbReference type="Gene3D" id="3.30.565.10">
    <property type="entry name" value="Histidine kinase-like ATPase, C-terminal domain"/>
    <property type="match status" value="1"/>
</dbReference>
<evidence type="ECO:0000313" key="3">
    <source>
        <dbReference type="EMBL" id="KLO13376.1"/>
    </source>
</evidence>
<dbReference type="PANTHER" id="PTHR47839">
    <property type="entry name" value="DOMAIN PROTEIN, PUTATIVE (AFU_ORTHOLOGUE AFUA_6G04830)-RELATED"/>
    <property type="match status" value="1"/>
</dbReference>
<accession>A0A0H2S954</accession>
<feature type="domain" description="Sacsin/Nov" evidence="2">
    <location>
        <begin position="24"/>
        <end position="148"/>
    </location>
</feature>
<dbReference type="SUPFAM" id="SSF55874">
    <property type="entry name" value="ATPase domain of HSP90 chaperone/DNA topoisomerase II/histidine kinase"/>
    <property type="match status" value="1"/>
</dbReference>
<evidence type="ECO:0000313" key="4">
    <source>
        <dbReference type="Proteomes" id="UP000053477"/>
    </source>
</evidence>
<dbReference type="InterPro" id="IPR058210">
    <property type="entry name" value="SACS/Nov_dom"/>
</dbReference>
<feature type="compositionally biased region" description="Polar residues" evidence="1">
    <location>
        <begin position="1510"/>
        <end position="1524"/>
    </location>
</feature>
<dbReference type="Pfam" id="PF12449">
    <property type="entry name" value="DUF3684"/>
    <property type="match status" value="1"/>
</dbReference>
<evidence type="ECO:0000259" key="2">
    <source>
        <dbReference type="Pfam" id="PF25794"/>
    </source>
</evidence>
<name>A0A0H2S954_9AGAM</name>
<dbReference type="EMBL" id="KQ085960">
    <property type="protein sequence ID" value="KLO13376.1"/>
    <property type="molecule type" value="Genomic_DNA"/>
</dbReference>
<dbReference type="InterPro" id="IPR036890">
    <property type="entry name" value="HATPase_C_sf"/>
</dbReference>
<dbReference type="InterPro" id="IPR022155">
    <property type="entry name" value="DUF3684"/>
</dbReference>
<keyword evidence="4" id="KW-1185">Reference proteome</keyword>
<protein>
    <recommendedName>
        <fullName evidence="2">Sacsin/Nov domain-containing protein</fullName>
    </recommendedName>
</protein>
<feature type="compositionally biased region" description="Basic and acidic residues" evidence="1">
    <location>
        <begin position="1486"/>
        <end position="1501"/>
    </location>
</feature>
<feature type="compositionally biased region" description="Polar residues" evidence="1">
    <location>
        <begin position="1620"/>
        <end position="1630"/>
    </location>
</feature>
<sequence>MALSRETLWASGRDESVEVNQRALIDKVLARYSGEFTVFRELLQNADDASSSEVEIHFETRAFLDQQNATANGAGSQSGRTVTDVRTALIHQWTFKNDGLEFRDEDWNRLKKIAEGNPDEDKIGAFGVGFYALFSITEEPFVASGEQWMGFYWKDGGDQLFVRRGTLPSTNDPSSRKWSSFTLPLREPAHLPPLFDLARFLTSSLTFMAHLSCVSVLLDGRVIIRVSKDSPGAPTAGSAKAGGKPLVPPGKEVSVRGLRSTSPKGLMAVASVRKNSLFMEAEVARCVYALQVPPKPKPKPLLDFKAATKQAVPSGFFSSLFSSFVSPSPSPVSQVSVASPRASVISVKPEEPVKDPFELLKSSIVLTIFTAHAAVKVDSKLREDLLRATKKNPPSNVSVALIYTGKAEYDASKQEDETEGSKAGSVFQGLRADIDGAGTTRVFIGHATGQTTGLGGHVAARFIPTVERESVDLVDQNVSIWNKELLYVTGFLARAAYNEELAGIRELWDAAAESAGKGAEIDEQVQKWLTDRALHALQFFTFRPSTPSSVVSSFIEGGFFSCALPPQQPFFLMSTRGPLSAVDVRLPNPSFTTFLKDLPVVPSEIMEKASQMVETLKTRDMLHDVTFSDVLKELAARPLGKDELVGCLKWWINVWNTAVGSRDLVMIRKQLIDAALLTTKDNDKEEIIPLNMIRTFVNLRTMGSILPLDCPMPPHTLSLSISRSFQTEELQSALGWSELSILDWLRFIVESSSARSPGSKKQTNAEFDVAVSSHFAERVLTSLSKAWPSMPKSSHADVVQILENTPCIPTRAGIKKPREAYFPNAHVFSDLPVVMLPSVAGNAKGGSAPTPIRGNMEKVLEGLGVRKHVDLQVVFDRMIKTGDWTIAELIKYLVAVQQTLTSEEMTRLAATAAFPAEHASQQPNGAEQPLVARKYRANELYEPLEIFRTLGLPVIDWGTLTKWRSSSDEAKFLYNLGLRRHPALPDLLTLASGLDVPKREAAFKYLLDNHSRYPEYSPDHAADKAYIPAVTPSGGSVMAKPNEVYVDKDSSIFGFNVIQDQFRDVALDKLKLKKQPPTHLIVTLLEKSPPTSVEQATKWFEALAGRVIDFTPAQLTRLSLLAFVPVATDLTTSASEKSSKTSQLRMMTPKQCYFKRDTDQTFHSKLFVFVDFGSKANGFLSACGTKHEPSVEEIVQILLEDPKRFYKLCEGKDSYLTELRNIAINRRLISPGVIIRMKKTPMLFGSRRVRATKVTDKKRNSTAGDTIHDLDDDEWDTQYDLLKPSSVVVADDTNAYQIFGDAIFTAPQEDLLEGLYMELGSPKLTSLIREEYRTSAEIKEAKVSREVRSLVLERLPLFLHEHTNNRTKVQFSWLNNEKNFIVRTFGKLTVMKYLNFGTTHLSRDQDASATARRNGTGPVELWLAGNAQVDMYEVAISLCRILFDSPKANDALLFMTILSTDLRALRRRGYNVDRILKQQRAEREAAEQARREKAKEMERLLSDAQPDFPYSNQITPALPASTSEPMKAPLPGRPELPPLPNASAVEPAKRQGSRPASGFMDSLQGLKKKFGSTPRNDATGLPEAGPSKPPSVPSRPSSPAAQIQDLPSSPSLPGAFNVRSGVNQAQQQRPRTPHVTPMSNIESNIRQAIAACREERQDLLHNREEMQIVKESLEEGYCDIAGRVNDLVFIGSMSDVKVYVTNDIINPRRILEEKRDSIARFIHIIRPLRSLYNLPATSVHIFFDLQGDSIAFNRNASIFLNLRFFEAWHDTLVANGDLSKAFISWFFTLAHEIAHNLVQAHNSEHEFYFSSICEAHVVLLSRLLAQ</sequence>
<dbReference type="Proteomes" id="UP000053477">
    <property type="component" value="Unassembled WGS sequence"/>
</dbReference>
<organism evidence="3 4">
    <name type="scientific">Schizopora paradoxa</name>
    <dbReference type="NCBI Taxonomy" id="27342"/>
    <lineage>
        <taxon>Eukaryota</taxon>
        <taxon>Fungi</taxon>
        <taxon>Dikarya</taxon>
        <taxon>Basidiomycota</taxon>
        <taxon>Agaricomycotina</taxon>
        <taxon>Agaricomycetes</taxon>
        <taxon>Hymenochaetales</taxon>
        <taxon>Schizoporaceae</taxon>
        <taxon>Schizopora</taxon>
    </lineage>
</organism>
<dbReference type="STRING" id="27342.A0A0H2S954"/>
<evidence type="ECO:0000256" key="1">
    <source>
        <dbReference type="SAM" id="MobiDB-lite"/>
    </source>
</evidence>
<dbReference type="NCBIfam" id="NF047352">
    <property type="entry name" value="P_loop_sacsin"/>
    <property type="match status" value="1"/>
</dbReference>
<feature type="region of interest" description="Disordered" evidence="1">
    <location>
        <begin position="1486"/>
        <end position="1638"/>
    </location>
</feature>
<dbReference type="OrthoDB" id="10031156at2759"/>
<reference evidence="3 4" key="1">
    <citation type="submission" date="2015-04" db="EMBL/GenBank/DDBJ databases">
        <title>Complete genome sequence of Schizopora paradoxa KUC8140, a cosmopolitan wood degrader in East Asia.</title>
        <authorList>
            <consortium name="DOE Joint Genome Institute"/>
            <person name="Min B."/>
            <person name="Park H."/>
            <person name="Jang Y."/>
            <person name="Kim J.-J."/>
            <person name="Kim K.H."/>
            <person name="Pangilinan J."/>
            <person name="Lipzen A."/>
            <person name="Riley R."/>
            <person name="Grigoriev I.V."/>
            <person name="Spatafora J.W."/>
            <person name="Choi I.-G."/>
        </authorList>
    </citation>
    <scope>NUCLEOTIDE SEQUENCE [LARGE SCALE GENOMIC DNA]</scope>
    <source>
        <strain evidence="3 4">KUC8140</strain>
    </source>
</reference>
<gene>
    <name evidence="3" type="ORF">SCHPADRAFT_365030</name>
</gene>
<dbReference type="PANTHER" id="PTHR47839:SF1">
    <property type="entry name" value="DOMAIN PROTEIN, PUTATIVE (AFU_ORTHOLOGUE AFUA_6G04830)-RELATED"/>
    <property type="match status" value="1"/>
</dbReference>
<proteinExistence type="predicted"/>
<feature type="region of interest" description="Disordered" evidence="1">
    <location>
        <begin position="230"/>
        <end position="258"/>
    </location>
</feature>